<protein>
    <recommendedName>
        <fullName evidence="10">Cell wall hydroxyproline-rich glycoprotein</fullName>
    </recommendedName>
</protein>
<dbReference type="Proteomes" id="UP000593573">
    <property type="component" value="Unassembled WGS sequence"/>
</dbReference>
<evidence type="ECO:0000256" key="2">
    <source>
        <dbReference type="ARBA" id="ARBA00022512"/>
    </source>
</evidence>
<dbReference type="GO" id="GO:0009860">
    <property type="term" value="P:pollen tube growth"/>
    <property type="evidence" value="ECO:0007669"/>
    <property type="project" value="UniProtKB-ARBA"/>
</dbReference>
<evidence type="ECO:0000259" key="14">
    <source>
        <dbReference type="Pfam" id="PF08263"/>
    </source>
</evidence>
<keyword evidence="2" id="KW-0134">Cell wall</keyword>
<feature type="compositionally biased region" description="Pro residues" evidence="12">
    <location>
        <begin position="402"/>
        <end position="420"/>
    </location>
</feature>
<keyword evidence="5 13" id="KW-0732">Signal</keyword>
<evidence type="ECO:0000256" key="5">
    <source>
        <dbReference type="ARBA" id="ARBA00022729"/>
    </source>
</evidence>
<sequence>MGKPRRSQVFDFSFLFFCFLSSLSTSSFALSDAEASYLSQRQLLTLPENGELPDGFEFQVQINLKFDNSRLRRAYIALQAWKKAMYSDPKNITNNWVGPNVCGYSGVFCAQALDDPKINVVAGVDLNHADIAGYLPAELGLMTDLALFHINSNRFCGIIPKSFSELTLMHEFDVSNNRFVGPFPDVTLSWSSVRYIDIRFNNFEGQIPPELFEMKLDALFLNNNRFTSTIPETIGQSTVSVVTFANNKFKGCIPRSIGKMENLDEIIFMNNDLGGCFPPEVGSLKNLTVFDASLNSFVGALPQEFSNLIGVNVLDISHNKLTGVLPENICKLPSLSNFSFSQNYFNGAANACVPTLRKDIVLDDTGNCLGDRPKQKLGNECEAVLSHPIDCSKDKCGGGSSPKPPVKAPPKPQPKPPVHSPPQQVLSPPPPVYS</sequence>
<evidence type="ECO:0000256" key="8">
    <source>
        <dbReference type="ARBA" id="ARBA00023278"/>
    </source>
</evidence>
<evidence type="ECO:0000256" key="11">
    <source>
        <dbReference type="ARBA" id="ARBA00054567"/>
    </source>
</evidence>
<dbReference type="InterPro" id="IPR051582">
    <property type="entry name" value="LRR_extensin-like_regulator"/>
</dbReference>
<comment type="subcellular location">
    <subcellularLocation>
        <location evidence="1">Secreted</location>
        <location evidence="1">Cell wall</location>
    </subcellularLocation>
</comment>
<dbReference type="Gene3D" id="3.80.10.10">
    <property type="entry name" value="Ribonuclease Inhibitor"/>
    <property type="match status" value="2"/>
</dbReference>
<evidence type="ECO:0000256" key="3">
    <source>
        <dbReference type="ARBA" id="ARBA00022525"/>
    </source>
</evidence>
<comment type="caution">
    <text evidence="15">The sequence shown here is derived from an EMBL/GenBank/DDBJ whole genome shotgun (WGS) entry which is preliminary data.</text>
</comment>
<gene>
    <name evidence="15" type="ORF">Goklo_007716</name>
</gene>
<accession>A0A7J8UYB2</accession>
<dbReference type="FunFam" id="3.80.10.10:FF:000742">
    <property type="entry name" value="Pollen-specific leucine-rich repeat extensin-like protein 1"/>
    <property type="match status" value="1"/>
</dbReference>
<dbReference type="InterPro" id="IPR013210">
    <property type="entry name" value="LRR_N_plant-typ"/>
</dbReference>
<evidence type="ECO:0000256" key="6">
    <source>
        <dbReference type="ARBA" id="ARBA00022737"/>
    </source>
</evidence>
<feature type="signal peptide" evidence="13">
    <location>
        <begin position="1"/>
        <end position="29"/>
    </location>
</feature>
<proteinExistence type="predicted"/>
<organism evidence="15 16">
    <name type="scientific">Gossypium klotzschianum</name>
    <dbReference type="NCBI Taxonomy" id="34286"/>
    <lineage>
        <taxon>Eukaryota</taxon>
        <taxon>Viridiplantae</taxon>
        <taxon>Streptophyta</taxon>
        <taxon>Embryophyta</taxon>
        <taxon>Tracheophyta</taxon>
        <taxon>Spermatophyta</taxon>
        <taxon>Magnoliopsida</taxon>
        <taxon>eudicotyledons</taxon>
        <taxon>Gunneridae</taxon>
        <taxon>Pentapetalae</taxon>
        <taxon>rosids</taxon>
        <taxon>malvids</taxon>
        <taxon>Malvales</taxon>
        <taxon>Malvaceae</taxon>
        <taxon>Malvoideae</taxon>
        <taxon>Gossypium</taxon>
    </lineage>
</organism>
<evidence type="ECO:0000256" key="13">
    <source>
        <dbReference type="SAM" id="SignalP"/>
    </source>
</evidence>
<keyword evidence="3" id="KW-0964">Secreted</keyword>
<keyword evidence="6" id="KW-0677">Repeat</keyword>
<evidence type="ECO:0000313" key="16">
    <source>
        <dbReference type="Proteomes" id="UP000593573"/>
    </source>
</evidence>
<name>A0A7J8UYB2_9ROSI</name>
<dbReference type="PANTHER" id="PTHR32093">
    <property type="entry name" value="LEUCINE-RICH REPEAT EXTENSIN-LIKE PROTEIN 3-RELATED"/>
    <property type="match status" value="1"/>
</dbReference>
<evidence type="ECO:0000256" key="1">
    <source>
        <dbReference type="ARBA" id="ARBA00004191"/>
    </source>
</evidence>
<keyword evidence="9" id="KW-0961">Cell wall biogenesis/degradation</keyword>
<dbReference type="Pfam" id="PF00560">
    <property type="entry name" value="LRR_1"/>
    <property type="match status" value="3"/>
</dbReference>
<keyword evidence="16" id="KW-1185">Reference proteome</keyword>
<keyword evidence="4" id="KW-0433">Leucine-rich repeat</keyword>
<feature type="non-terminal residue" evidence="15">
    <location>
        <position position="434"/>
    </location>
</feature>
<feature type="region of interest" description="Disordered" evidence="12">
    <location>
        <begin position="389"/>
        <end position="434"/>
    </location>
</feature>
<dbReference type="InterPro" id="IPR032675">
    <property type="entry name" value="LRR_dom_sf"/>
</dbReference>
<dbReference type="GO" id="GO:0071555">
    <property type="term" value="P:cell wall organization"/>
    <property type="evidence" value="ECO:0007669"/>
    <property type="project" value="UniProtKB-KW"/>
</dbReference>
<keyword evidence="8" id="KW-0379">Hydroxylation</keyword>
<comment type="function">
    <text evidence="11">Modulates cell morphogenesis by regulating cell wall formation and assembly, and/or growth polarization.</text>
</comment>
<evidence type="ECO:0000256" key="10">
    <source>
        <dbReference type="ARBA" id="ARBA00041871"/>
    </source>
</evidence>
<feature type="chain" id="PRO_5029882312" description="Cell wall hydroxyproline-rich glycoprotein" evidence="13">
    <location>
        <begin position="30"/>
        <end position="434"/>
    </location>
</feature>
<dbReference type="OrthoDB" id="676979at2759"/>
<dbReference type="SUPFAM" id="SSF52058">
    <property type="entry name" value="L domain-like"/>
    <property type="match status" value="1"/>
</dbReference>
<reference evidence="15 16" key="1">
    <citation type="journal article" date="2019" name="Genome Biol. Evol.">
        <title>Insights into the evolution of the New World diploid cottons (Gossypium, subgenus Houzingenia) based on genome sequencing.</title>
        <authorList>
            <person name="Grover C.E."/>
            <person name="Arick M.A. 2nd"/>
            <person name="Thrash A."/>
            <person name="Conover J.L."/>
            <person name="Sanders W.S."/>
            <person name="Peterson D.G."/>
            <person name="Frelichowski J.E."/>
            <person name="Scheffler J.A."/>
            <person name="Scheffler B.E."/>
            <person name="Wendel J.F."/>
        </authorList>
    </citation>
    <scope>NUCLEOTIDE SEQUENCE [LARGE SCALE GENOMIC DNA]</scope>
    <source>
        <strain evidence="15">57</strain>
        <tissue evidence="15">Leaf</tissue>
    </source>
</reference>
<evidence type="ECO:0000256" key="12">
    <source>
        <dbReference type="SAM" id="MobiDB-lite"/>
    </source>
</evidence>
<evidence type="ECO:0000256" key="4">
    <source>
        <dbReference type="ARBA" id="ARBA00022614"/>
    </source>
</evidence>
<evidence type="ECO:0000313" key="15">
    <source>
        <dbReference type="EMBL" id="MBA0655209.1"/>
    </source>
</evidence>
<dbReference type="EMBL" id="JABFAB010000008">
    <property type="protein sequence ID" value="MBA0655209.1"/>
    <property type="molecule type" value="Genomic_DNA"/>
</dbReference>
<dbReference type="PANTHER" id="PTHR32093:SF124">
    <property type="entry name" value="POLLEN-SPECIFIC LEUCINE-RICH REPEAT EXTENSIN-LIKE PROTEIN 1"/>
    <property type="match status" value="1"/>
</dbReference>
<feature type="domain" description="Leucine-rich repeat-containing N-terminal plant-type" evidence="14">
    <location>
        <begin position="77"/>
        <end position="109"/>
    </location>
</feature>
<dbReference type="AlphaFoldDB" id="A0A7J8UYB2"/>
<keyword evidence="7" id="KW-0325">Glycoprotein</keyword>
<evidence type="ECO:0000256" key="7">
    <source>
        <dbReference type="ARBA" id="ARBA00023180"/>
    </source>
</evidence>
<dbReference type="InterPro" id="IPR001611">
    <property type="entry name" value="Leu-rich_rpt"/>
</dbReference>
<dbReference type="Pfam" id="PF08263">
    <property type="entry name" value="LRRNT_2"/>
    <property type="match status" value="1"/>
</dbReference>
<evidence type="ECO:0000256" key="9">
    <source>
        <dbReference type="ARBA" id="ARBA00023316"/>
    </source>
</evidence>